<dbReference type="CDD" id="cd02968">
    <property type="entry name" value="SCO"/>
    <property type="match status" value="1"/>
</dbReference>
<evidence type="ECO:0000256" key="4">
    <source>
        <dbReference type="SAM" id="Phobius"/>
    </source>
</evidence>
<name>A0A1U7CMF2_9BACT</name>
<feature type="transmembrane region" description="Helical" evidence="4">
    <location>
        <begin position="268"/>
        <end position="288"/>
    </location>
</feature>
<dbReference type="STRING" id="1387353.BSF38_01560"/>
<feature type="binding site" evidence="2">
    <location>
        <position position="79"/>
    </location>
    <ligand>
        <name>Cu cation</name>
        <dbReference type="ChEBI" id="CHEBI:23378"/>
    </ligand>
</feature>
<dbReference type="Pfam" id="PF04238">
    <property type="entry name" value="DUF420"/>
    <property type="match status" value="1"/>
</dbReference>
<dbReference type="PANTHER" id="PTHR37692">
    <property type="entry name" value="HYPOTHETICAL MEMBRANE SPANNING PROTEIN"/>
    <property type="match status" value="1"/>
</dbReference>
<dbReference type="AlphaFoldDB" id="A0A1U7CMF2"/>
<dbReference type="RefSeq" id="WP_076344498.1">
    <property type="nucleotide sequence ID" value="NZ_CP019082.1"/>
</dbReference>
<dbReference type="Pfam" id="PF02630">
    <property type="entry name" value="SCO1-SenC"/>
    <property type="match status" value="1"/>
</dbReference>
<evidence type="ECO:0000256" key="2">
    <source>
        <dbReference type="PIRSR" id="PIRSR603782-1"/>
    </source>
</evidence>
<dbReference type="Gene3D" id="3.40.30.10">
    <property type="entry name" value="Glutaredoxin"/>
    <property type="match status" value="1"/>
</dbReference>
<dbReference type="GO" id="GO:0046872">
    <property type="term" value="F:metal ion binding"/>
    <property type="evidence" value="ECO:0007669"/>
    <property type="project" value="UniProtKB-KW"/>
</dbReference>
<feature type="disulfide bond" description="Redox-active" evidence="3">
    <location>
        <begin position="79"/>
        <end position="83"/>
    </location>
</feature>
<dbReference type="InterPro" id="IPR036249">
    <property type="entry name" value="Thioredoxin-like_sf"/>
</dbReference>
<reference evidence="6" key="1">
    <citation type="submission" date="2016-12" db="EMBL/GenBank/DDBJ databases">
        <title>Comparative genomics of four Isosphaeraceae planctomycetes: a common pool of plasmids and glycoside hydrolase genes.</title>
        <authorList>
            <person name="Ivanova A."/>
        </authorList>
    </citation>
    <scope>NUCLEOTIDE SEQUENCE [LARGE SCALE GENOMIC DNA]</scope>
    <source>
        <strain evidence="6">PX4</strain>
    </source>
</reference>
<accession>A0A1U7CMF2</accession>
<keyword evidence="4" id="KW-0472">Membrane</keyword>
<evidence type="ECO:0000313" key="5">
    <source>
        <dbReference type="EMBL" id="APW60097.1"/>
    </source>
</evidence>
<feature type="binding site" evidence="2">
    <location>
        <position position="83"/>
    </location>
    <ligand>
        <name>Cu cation</name>
        <dbReference type="ChEBI" id="CHEBI:23378"/>
    </ligand>
</feature>
<feature type="binding site" evidence="2">
    <location>
        <position position="172"/>
    </location>
    <ligand>
        <name>Cu cation</name>
        <dbReference type="ChEBI" id="CHEBI:23378"/>
    </ligand>
</feature>
<dbReference type="SUPFAM" id="SSF52833">
    <property type="entry name" value="Thioredoxin-like"/>
    <property type="match status" value="1"/>
</dbReference>
<gene>
    <name evidence="5" type="ORF">BSF38_01560</name>
</gene>
<evidence type="ECO:0000313" key="6">
    <source>
        <dbReference type="Proteomes" id="UP000186309"/>
    </source>
</evidence>
<dbReference type="OrthoDB" id="9811998at2"/>
<dbReference type="EMBL" id="CP019082">
    <property type="protein sequence ID" value="APW60097.1"/>
    <property type="molecule type" value="Genomic_DNA"/>
</dbReference>
<keyword evidence="6" id="KW-1185">Reference proteome</keyword>
<feature type="transmembrane region" description="Helical" evidence="4">
    <location>
        <begin position="308"/>
        <end position="331"/>
    </location>
</feature>
<evidence type="ECO:0000256" key="3">
    <source>
        <dbReference type="PIRSR" id="PIRSR603782-2"/>
    </source>
</evidence>
<evidence type="ECO:0000256" key="1">
    <source>
        <dbReference type="ARBA" id="ARBA00010996"/>
    </source>
</evidence>
<dbReference type="InterPro" id="IPR003782">
    <property type="entry name" value="SCO1/SenC"/>
</dbReference>
<comment type="similarity">
    <text evidence="1">Belongs to the SCO1/2 family.</text>
</comment>
<dbReference type="KEGG" id="pbor:BSF38_01560"/>
<keyword evidence="2" id="KW-0186">Copper</keyword>
<keyword evidence="2" id="KW-0479">Metal-binding</keyword>
<sequence length="378" mass="41080">MESAYRRGSLIVLFTVLASGLLCLATARGPRGGASAAQDLGDGAYDLGAFHLTERSGDAVTDATLADRVWIGSFIFTRCQLSCPRITSIMRSLQERLAGDDVLLVSLSVDPDHDTPAILADYAKRFGAIAGRWLFLTGDHDAIYEMIAKRFHLTALANPAPDPDGKDEAIVHSDRLALVDRGRIVGLFDSQDSKALDELISQAKRRALPRWVRALPAVNASLNGLCTILLLTGWVLIRRPGSDRSTRVAPAVFSASDALHHPATRGHVIAMALAVTAAALFLGSYLFYHFHAGSVAFRGQGSTRWLYFTILLSHTVLATLGVAPLVLITLYRALRGDFARHARLGQLTFPIWLYVSITGVVIYLMLYQMPVSTSTSSY</sequence>
<dbReference type="PANTHER" id="PTHR37692:SF1">
    <property type="entry name" value="DUF420 DOMAIN-CONTAINING PROTEIN"/>
    <property type="match status" value="1"/>
</dbReference>
<keyword evidence="4" id="KW-0812">Transmembrane</keyword>
<dbReference type="Proteomes" id="UP000186309">
    <property type="component" value="Chromosome"/>
</dbReference>
<dbReference type="InterPro" id="IPR007352">
    <property type="entry name" value="DUF420"/>
</dbReference>
<evidence type="ECO:0008006" key="7">
    <source>
        <dbReference type="Google" id="ProtNLM"/>
    </source>
</evidence>
<feature type="transmembrane region" description="Helical" evidence="4">
    <location>
        <begin position="351"/>
        <end position="369"/>
    </location>
</feature>
<proteinExistence type="inferred from homology"/>
<protein>
    <recommendedName>
        <fullName evidence="7">Thioredoxin domain-containing protein</fullName>
    </recommendedName>
</protein>
<organism evidence="5 6">
    <name type="scientific">Paludisphaera borealis</name>
    <dbReference type="NCBI Taxonomy" id="1387353"/>
    <lineage>
        <taxon>Bacteria</taxon>
        <taxon>Pseudomonadati</taxon>
        <taxon>Planctomycetota</taxon>
        <taxon>Planctomycetia</taxon>
        <taxon>Isosphaerales</taxon>
        <taxon>Isosphaeraceae</taxon>
        <taxon>Paludisphaera</taxon>
    </lineage>
</organism>
<keyword evidence="3" id="KW-1015">Disulfide bond</keyword>
<feature type="transmembrane region" description="Helical" evidence="4">
    <location>
        <begin position="214"/>
        <end position="237"/>
    </location>
</feature>
<keyword evidence="4" id="KW-1133">Transmembrane helix</keyword>